<sequence length="705" mass="78916">MKKIIKIVLIGQPNVGKSLLINALSGADMKVGNFSGVTVEKAQAKMSYKDYELEIIDLPGTYSLEGYSQEEKISKSFIESGEYDVLVNVLDSTNLERNLLLSAQLLEKNKKTILALNMSDEAKKEGIDINYAGMSELLGVDVIGVSAHKKENLPALLDAIISVFEAGKRANKRIFSDEIENEISLLKDFLEQKDDENIKALNLSLQEISILLLKGENELYQKLHNKAIWLELAPLLNEAKNRLYVQFETKSIKHIFASELNAFANGICAECVKYTKTAKTAHKADKILMNRFLGIPIFLFFMWVIFQLTFSLGQYPMDWIESGVSALQESVKTIINEEKNPEFVSLISDGIIGGVGAVLSFLPNIVILFFGISLLETTGYMARVAYLLDGIFHRFGLHGKSFIAIVTGFGCSVPAFMAARTLKNPKDRLLTLFVTPFAQCGAKLPVFVLFCSAFAPEDQAGNWLFYIYIFGALMGLVCAKILRLTAFRGVDEPFVMELPKYRMPNWSLVWFSIYNKAKMYIKKAGTFILAASVLIWWAQTYPYNEQIRADFDSKIELATSDEAKDELETTKQNYLLEHSYLGTLGRFISPIFAPLGFEWRESVSLLTGLAAKEVVVATMGVLYSAGTELDETSTALSAKLKEAMSEQTALAFILFAMFYNPCLAATMVFRREAGGWRYVAWLFIFTFVVAYICAFGGILVYKFFT</sequence>
<dbReference type="EMBL" id="JAULJQ010000005">
    <property type="protein sequence ID" value="MDO2409475.1"/>
    <property type="molecule type" value="Genomic_DNA"/>
</dbReference>
<dbReference type="Gene3D" id="3.40.50.300">
    <property type="entry name" value="P-loop containing nucleotide triphosphate hydrolases"/>
    <property type="match status" value="1"/>
</dbReference>
<evidence type="ECO:0000256" key="7">
    <source>
        <dbReference type="ARBA" id="ARBA00022989"/>
    </source>
</evidence>
<comment type="similarity">
    <text evidence="14">Belongs to the TRAFAC class TrmE-Era-EngA-EngB-Septin-like GTPase superfamily. FeoB GTPase (TC 9.A.8) family.</text>
</comment>
<evidence type="ECO:0000256" key="3">
    <source>
        <dbReference type="ARBA" id="ARBA00022475"/>
    </source>
</evidence>
<dbReference type="PROSITE" id="PS51711">
    <property type="entry name" value="G_FEOB"/>
    <property type="match status" value="1"/>
</dbReference>
<dbReference type="InterPro" id="IPR011640">
    <property type="entry name" value="Fe2_transport_prot_B_C"/>
</dbReference>
<feature type="transmembrane region" description="Helical" evidence="14">
    <location>
        <begin position="681"/>
        <end position="704"/>
    </location>
</feature>
<evidence type="ECO:0000256" key="2">
    <source>
        <dbReference type="ARBA" id="ARBA00022448"/>
    </source>
</evidence>
<protein>
    <recommendedName>
        <fullName evidence="12 13">Ferrous iron transport protein B</fullName>
    </recommendedName>
</protein>
<keyword evidence="3" id="KW-1003">Cell membrane</keyword>
<organism evidence="16 17">
    <name type="scientific">Campylobacter magnus</name>
    <dbReference type="NCBI Taxonomy" id="3026462"/>
    <lineage>
        <taxon>Bacteria</taxon>
        <taxon>Pseudomonadati</taxon>
        <taxon>Campylobacterota</taxon>
        <taxon>Epsilonproteobacteria</taxon>
        <taxon>Campylobacterales</taxon>
        <taxon>Campylobacteraceae</taxon>
        <taxon>Campylobacter</taxon>
    </lineage>
</organism>
<dbReference type="Proteomes" id="UP001171111">
    <property type="component" value="Unassembled WGS sequence"/>
</dbReference>
<dbReference type="InterPro" id="IPR050860">
    <property type="entry name" value="FeoB_GTPase"/>
</dbReference>
<dbReference type="InterPro" id="IPR011642">
    <property type="entry name" value="Gate_dom"/>
</dbReference>
<comment type="caution">
    <text evidence="16">The sequence shown here is derived from an EMBL/GenBank/DDBJ whole genome shotgun (WGS) entry which is preliminary data.</text>
</comment>
<comment type="function">
    <text evidence="14">Probable transporter of a GTP-driven Fe(2+) uptake system.</text>
</comment>
<evidence type="ECO:0000256" key="14">
    <source>
        <dbReference type="RuleBase" id="RU362098"/>
    </source>
</evidence>
<keyword evidence="6" id="KW-0547">Nucleotide-binding</keyword>
<keyword evidence="8 14" id="KW-0408">Iron</keyword>
<dbReference type="Pfam" id="PF07670">
    <property type="entry name" value="Gate"/>
    <property type="match status" value="2"/>
</dbReference>
<keyword evidence="11 14" id="KW-0472">Membrane</keyword>
<evidence type="ECO:0000256" key="12">
    <source>
        <dbReference type="ARBA" id="ARBA00031200"/>
    </source>
</evidence>
<dbReference type="Pfam" id="PF17910">
    <property type="entry name" value="FeoB_Cyto"/>
    <property type="match status" value="1"/>
</dbReference>
<name>A0ABT8T6Y1_9BACT</name>
<evidence type="ECO:0000256" key="8">
    <source>
        <dbReference type="ARBA" id="ARBA00023004"/>
    </source>
</evidence>
<gene>
    <name evidence="16" type="primary">feoB</name>
    <name evidence="16" type="ORF">Q2362_05100</name>
</gene>
<dbReference type="PANTHER" id="PTHR43185">
    <property type="entry name" value="FERROUS IRON TRANSPORT PROTEIN B"/>
    <property type="match status" value="1"/>
</dbReference>
<feature type="transmembrane region" description="Helical" evidence="14">
    <location>
        <begin position="649"/>
        <end position="669"/>
    </location>
</feature>
<proteinExistence type="inferred from homology"/>
<feature type="transmembrane region" description="Helical" evidence="14">
    <location>
        <begin position="292"/>
        <end position="310"/>
    </location>
</feature>
<feature type="transmembrane region" description="Helical" evidence="14">
    <location>
        <begin position="520"/>
        <end position="538"/>
    </location>
</feature>
<evidence type="ECO:0000256" key="10">
    <source>
        <dbReference type="ARBA" id="ARBA00023134"/>
    </source>
</evidence>
<dbReference type="Pfam" id="PF02421">
    <property type="entry name" value="FeoB_N"/>
    <property type="match status" value="1"/>
</dbReference>
<keyword evidence="17" id="KW-1185">Reference proteome</keyword>
<evidence type="ECO:0000256" key="6">
    <source>
        <dbReference type="ARBA" id="ARBA00022741"/>
    </source>
</evidence>
<dbReference type="CDD" id="cd01879">
    <property type="entry name" value="FeoB"/>
    <property type="match status" value="1"/>
</dbReference>
<keyword evidence="2 14" id="KW-0813">Transport</keyword>
<accession>A0ABT8T6Y1</accession>
<dbReference type="InterPro" id="IPR003373">
    <property type="entry name" value="Fe2_transport_prot-B"/>
</dbReference>
<dbReference type="InterPro" id="IPR041069">
    <property type="entry name" value="FeoB_Cyto"/>
</dbReference>
<feature type="domain" description="FeoB-type G" evidence="15">
    <location>
        <begin position="4"/>
        <end position="166"/>
    </location>
</feature>
<evidence type="ECO:0000256" key="11">
    <source>
        <dbReference type="ARBA" id="ARBA00023136"/>
    </source>
</evidence>
<evidence type="ECO:0000256" key="1">
    <source>
        <dbReference type="ARBA" id="ARBA00004651"/>
    </source>
</evidence>
<evidence type="ECO:0000256" key="5">
    <source>
        <dbReference type="ARBA" id="ARBA00022692"/>
    </source>
</evidence>
<feature type="transmembrane region" description="Helical" evidence="14">
    <location>
        <begin position="395"/>
        <end position="417"/>
    </location>
</feature>
<feature type="transmembrane region" description="Helical" evidence="14">
    <location>
        <begin position="463"/>
        <end position="482"/>
    </location>
</feature>
<dbReference type="Pfam" id="PF07664">
    <property type="entry name" value="FeoB_C"/>
    <property type="match status" value="1"/>
</dbReference>
<reference evidence="16 17" key="1">
    <citation type="submission" date="2023-06" db="EMBL/GenBank/DDBJ databases">
        <title>Campylobacter magnum sp. nov., isolated from cecal contents of domestic pigs (Sus scrofa domesticus).</title>
        <authorList>
            <person name="Papic B."/>
            <person name="Gruntar I."/>
        </authorList>
    </citation>
    <scope>NUCLEOTIDE SEQUENCE [LARGE SCALE GENOMIC DNA]</scope>
    <source>
        <strain evidence="17">34484-21</strain>
    </source>
</reference>
<evidence type="ECO:0000313" key="17">
    <source>
        <dbReference type="Proteomes" id="UP001171111"/>
    </source>
</evidence>
<keyword evidence="4 14" id="KW-0410">Iron transport</keyword>
<dbReference type="InterPro" id="IPR005225">
    <property type="entry name" value="Small_GTP-bd"/>
</dbReference>
<evidence type="ECO:0000313" key="16">
    <source>
        <dbReference type="EMBL" id="MDO2409475.1"/>
    </source>
</evidence>
<feature type="transmembrane region" description="Helical" evidence="14">
    <location>
        <begin position="351"/>
        <end position="375"/>
    </location>
</feature>
<evidence type="ECO:0000256" key="4">
    <source>
        <dbReference type="ARBA" id="ARBA00022496"/>
    </source>
</evidence>
<dbReference type="SUPFAM" id="SSF52540">
    <property type="entry name" value="P-loop containing nucleoside triphosphate hydrolases"/>
    <property type="match status" value="1"/>
</dbReference>
<keyword evidence="7 14" id="KW-1133">Transmembrane helix</keyword>
<keyword evidence="9" id="KW-0406">Ion transport</keyword>
<dbReference type="InterPro" id="IPR027417">
    <property type="entry name" value="P-loop_NTPase"/>
</dbReference>
<dbReference type="RefSeq" id="WP_273930319.1">
    <property type="nucleotide sequence ID" value="NZ_JAQSLL010000002.1"/>
</dbReference>
<feature type="transmembrane region" description="Helical" evidence="14">
    <location>
        <begin position="429"/>
        <end position="451"/>
    </location>
</feature>
<dbReference type="PANTHER" id="PTHR43185:SF1">
    <property type="entry name" value="FE(2+) TRANSPORTER FEOB"/>
    <property type="match status" value="1"/>
</dbReference>
<evidence type="ECO:0000259" key="15">
    <source>
        <dbReference type="PROSITE" id="PS51711"/>
    </source>
</evidence>
<keyword evidence="10 14" id="KW-0342">GTP-binding</keyword>
<dbReference type="NCBIfam" id="TIGR00437">
    <property type="entry name" value="feoB"/>
    <property type="match status" value="1"/>
</dbReference>
<dbReference type="NCBIfam" id="TIGR00231">
    <property type="entry name" value="small_GTP"/>
    <property type="match status" value="1"/>
</dbReference>
<dbReference type="InterPro" id="IPR030389">
    <property type="entry name" value="G_FEOB_dom"/>
</dbReference>
<keyword evidence="5 14" id="KW-0812">Transmembrane</keyword>
<dbReference type="Gene3D" id="1.10.287.1770">
    <property type="match status" value="1"/>
</dbReference>
<comment type="subcellular location">
    <subcellularLocation>
        <location evidence="14">Cell inner membrane</location>
        <topology evidence="14">Multi-pass membrane protein</topology>
    </subcellularLocation>
    <subcellularLocation>
        <location evidence="1">Cell membrane</location>
        <topology evidence="1">Multi-pass membrane protein</topology>
    </subcellularLocation>
</comment>
<evidence type="ECO:0000256" key="9">
    <source>
        <dbReference type="ARBA" id="ARBA00023065"/>
    </source>
</evidence>
<evidence type="ECO:0000256" key="13">
    <source>
        <dbReference type="NCBIfam" id="TIGR00437"/>
    </source>
</evidence>